<organism evidence="1 2">
    <name type="scientific">Planococcus rifietoensis</name>
    <dbReference type="NCBI Taxonomy" id="200991"/>
    <lineage>
        <taxon>Bacteria</taxon>
        <taxon>Bacillati</taxon>
        <taxon>Bacillota</taxon>
        <taxon>Bacilli</taxon>
        <taxon>Bacillales</taxon>
        <taxon>Caryophanaceae</taxon>
        <taxon>Planococcus</taxon>
    </lineage>
</organism>
<dbReference type="EMBL" id="CP013659">
    <property type="protein sequence ID" value="ALS76754.1"/>
    <property type="molecule type" value="Genomic_DNA"/>
</dbReference>
<dbReference type="PANTHER" id="PTHR10000">
    <property type="entry name" value="PHOSPHOSERINE PHOSPHATASE"/>
    <property type="match status" value="1"/>
</dbReference>
<evidence type="ECO:0000313" key="1">
    <source>
        <dbReference type="EMBL" id="ALS76754.1"/>
    </source>
</evidence>
<dbReference type="SFLD" id="SFLDS00003">
    <property type="entry name" value="Haloacid_Dehalogenase"/>
    <property type="match status" value="1"/>
</dbReference>
<dbReference type="KEGG" id="prt:AUC31_16715"/>
<dbReference type="GO" id="GO:0005829">
    <property type="term" value="C:cytosol"/>
    <property type="evidence" value="ECO:0007669"/>
    <property type="project" value="TreeGrafter"/>
</dbReference>
<dbReference type="SFLD" id="SFLDG01144">
    <property type="entry name" value="C2.B.4:_PGP_Like"/>
    <property type="match status" value="1"/>
</dbReference>
<dbReference type="GO" id="GO:0016791">
    <property type="term" value="F:phosphatase activity"/>
    <property type="evidence" value="ECO:0007669"/>
    <property type="project" value="TreeGrafter"/>
</dbReference>
<gene>
    <name evidence="1" type="ORF">AUC31_16715</name>
</gene>
<keyword evidence="1" id="KW-0378">Hydrolase</keyword>
<dbReference type="Proteomes" id="UP000067683">
    <property type="component" value="Chromosome"/>
</dbReference>
<reference evidence="1" key="1">
    <citation type="submission" date="2016-01" db="EMBL/GenBank/DDBJ databases">
        <title>Complete genome of Planococcus rifietoensis type strain M8.</title>
        <authorList>
            <person name="See-Too W.S."/>
        </authorList>
    </citation>
    <scope>NUCLEOTIDE SEQUENCE [LARGE SCALE GENOMIC DNA]</scope>
    <source>
        <strain evidence="1">M8</strain>
    </source>
</reference>
<dbReference type="STRING" id="200991.AUC31_16715"/>
<dbReference type="Gene3D" id="3.40.50.1000">
    <property type="entry name" value="HAD superfamily/HAD-like"/>
    <property type="match status" value="1"/>
</dbReference>
<dbReference type="OrthoDB" id="9810101at2"/>
<dbReference type="InterPro" id="IPR023214">
    <property type="entry name" value="HAD_sf"/>
</dbReference>
<dbReference type="PROSITE" id="PS01229">
    <property type="entry name" value="COF_2"/>
    <property type="match status" value="1"/>
</dbReference>
<dbReference type="NCBIfam" id="TIGR01484">
    <property type="entry name" value="HAD-SF-IIB"/>
    <property type="match status" value="1"/>
</dbReference>
<keyword evidence="2" id="KW-1185">Reference proteome</keyword>
<dbReference type="Pfam" id="PF08282">
    <property type="entry name" value="Hydrolase_3"/>
    <property type="match status" value="1"/>
</dbReference>
<dbReference type="RefSeq" id="WP_058383455.1">
    <property type="nucleotide sequence ID" value="NZ_CP013659.2"/>
</dbReference>
<dbReference type="PANTHER" id="PTHR10000:SF25">
    <property type="entry name" value="PHOSPHATASE YKRA-RELATED"/>
    <property type="match status" value="1"/>
</dbReference>
<dbReference type="InterPro" id="IPR000150">
    <property type="entry name" value="Cof"/>
</dbReference>
<dbReference type="AlphaFoldDB" id="A0A0U2J7W5"/>
<accession>A0A0U2J7W5</accession>
<dbReference type="NCBIfam" id="TIGR00099">
    <property type="entry name" value="Cof-subfamily"/>
    <property type="match status" value="1"/>
</dbReference>
<proteinExistence type="predicted"/>
<dbReference type="GO" id="GO:0000287">
    <property type="term" value="F:magnesium ion binding"/>
    <property type="evidence" value="ECO:0007669"/>
    <property type="project" value="TreeGrafter"/>
</dbReference>
<name>A0A0U2J7W5_9BACL</name>
<dbReference type="Gene3D" id="3.30.1240.10">
    <property type="match status" value="1"/>
</dbReference>
<dbReference type="InterPro" id="IPR006379">
    <property type="entry name" value="HAD-SF_hydro_IIB"/>
</dbReference>
<dbReference type="SUPFAM" id="SSF56784">
    <property type="entry name" value="HAD-like"/>
    <property type="match status" value="1"/>
</dbReference>
<evidence type="ECO:0000313" key="2">
    <source>
        <dbReference type="Proteomes" id="UP000067683"/>
    </source>
</evidence>
<dbReference type="SFLD" id="SFLDG01140">
    <property type="entry name" value="C2.B:_Phosphomannomutase_and_P"/>
    <property type="match status" value="1"/>
</dbReference>
<dbReference type="InterPro" id="IPR036412">
    <property type="entry name" value="HAD-like_sf"/>
</dbReference>
<sequence>MSKLLLLDIDGTLLDTNKQLPEATKQALVAARANGHQLAIATGRAPFMIGSLLEELSIDTYITFNGQYIAFENEAVHKQAIESETLEKVMAFAEQRDHPLVFLNEHKMVSSIDFHPDIDESIKSLKFPHPEMDKDFYRTNDVYQALVFCEEHEESQYHEEFQNVDFVRWHRVSCDILPKGGSKAEGIKQLIRATGHRLEDTIAFGDGLNDLQMMEIAGFSVAMANGHEETKKRANHITGHVDEGGLASAFEFLGLSR</sequence>
<protein>
    <submittedName>
        <fullName evidence="1">Hydrolase Cof</fullName>
    </submittedName>
</protein>